<evidence type="ECO:0000313" key="3">
    <source>
        <dbReference type="Proteomes" id="UP000761574"/>
    </source>
</evidence>
<reference evidence="2 3" key="1">
    <citation type="submission" date="2021-05" db="EMBL/GenBank/DDBJ databases">
        <title>Molecular characterization for Shewanella algae harboring chromosomal blaOXA-55-like strains isolated from clinical and environment sample.</title>
        <authorList>
            <person name="Ohama Y."/>
            <person name="Aoki K."/>
            <person name="Harada S."/>
            <person name="Moriya K."/>
            <person name="Ishii Y."/>
            <person name="Tateda K."/>
        </authorList>
    </citation>
    <scope>NUCLEOTIDE SEQUENCE [LARGE SCALE GENOMIC DNA]</scope>
    <source>
        <strain evidence="2 3">LMG 23746</strain>
    </source>
</reference>
<sequence length="66" mass="6959">MIVLVGSILTFSSVVMGNMAFRAGLGVKRWALLGLLIGPAGYPLLATHKRLAIKRAQGKGAAIIRL</sequence>
<proteinExistence type="predicted"/>
<name>A0ABQ4NSR8_9GAMM</name>
<keyword evidence="3" id="KW-1185">Reference proteome</keyword>
<dbReference type="Proteomes" id="UP000761574">
    <property type="component" value="Unassembled WGS sequence"/>
</dbReference>
<feature type="transmembrane region" description="Helical" evidence="1">
    <location>
        <begin position="27"/>
        <end position="45"/>
    </location>
</feature>
<keyword evidence="1" id="KW-1133">Transmembrane helix</keyword>
<keyword evidence="1" id="KW-0472">Membrane</keyword>
<gene>
    <name evidence="2" type="ORF">TUM4630_33470</name>
</gene>
<protein>
    <submittedName>
        <fullName evidence="2">Uncharacterized protein</fullName>
    </submittedName>
</protein>
<evidence type="ECO:0000256" key="1">
    <source>
        <dbReference type="SAM" id="Phobius"/>
    </source>
</evidence>
<comment type="caution">
    <text evidence="2">The sequence shown here is derived from an EMBL/GenBank/DDBJ whole genome shotgun (WGS) entry which is preliminary data.</text>
</comment>
<evidence type="ECO:0000313" key="2">
    <source>
        <dbReference type="EMBL" id="GIU02297.1"/>
    </source>
</evidence>
<organism evidence="2 3">
    <name type="scientific">Shewanella algidipiscicola</name>
    <dbReference type="NCBI Taxonomy" id="614070"/>
    <lineage>
        <taxon>Bacteria</taxon>
        <taxon>Pseudomonadati</taxon>
        <taxon>Pseudomonadota</taxon>
        <taxon>Gammaproteobacteria</taxon>
        <taxon>Alteromonadales</taxon>
        <taxon>Shewanellaceae</taxon>
        <taxon>Shewanella</taxon>
    </lineage>
</organism>
<keyword evidence="1" id="KW-0812">Transmembrane</keyword>
<accession>A0ABQ4NSR8</accession>
<dbReference type="EMBL" id="BPFB01000061">
    <property type="protein sequence ID" value="GIU02297.1"/>
    <property type="molecule type" value="Genomic_DNA"/>
</dbReference>
<dbReference type="RefSeq" id="WP_110456112.1">
    <property type="nucleotide sequence ID" value="NZ_BPFB01000061.1"/>
</dbReference>